<dbReference type="PROSITE" id="PS00295">
    <property type="entry name" value="ARRESTINS"/>
    <property type="match status" value="1"/>
</dbReference>
<dbReference type="PRINTS" id="PR00309">
    <property type="entry name" value="ARRESTIN"/>
</dbReference>
<evidence type="ECO:0000313" key="10">
    <source>
        <dbReference type="Ensembl" id="ENSLCNP00005017053.1"/>
    </source>
</evidence>
<dbReference type="Pfam" id="PF02752">
    <property type="entry name" value="Arrestin_C"/>
    <property type="match status" value="1"/>
</dbReference>
<feature type="domain" description="Arrestin C-terminal-like" evidence="9">
    <location>
        <begin position="203"/>
        <end position="364"/>
    </location>
</feature>
<dbReference type="GO" id="GO:0007165">
    <property type="term" value="P:signal transduction"/>
    <property type="evidence" value="ECO:0007669"/>
    <property type="project" value="InterPro"/>
</dbReference>
<dbReference type="Proteomes" id="UP000472241">
    <property type="component" value="Unplaced"/>
</dbReference>
<protein>
    <recommendedName>
        <fullName evidence="3">S-arrestin</fullName>
    </recommendedName>
    <alternativeName>
        <fullName evidence="6">48 kDa protein</fullName>
    </alternativeName>
    <alternativeName>
        <fullName evidence="5">Retinal S-antigen</fullName>
    </alternativeName>
    <alternativeName>
        <fullName evidence="4">Rod photoreceptor arrestin</fullName>
    </alternativeName>
</protein>
<dbReference type="Pfam" id="PF00339">
    <property type="entry name" value="Arrestin_N"/>
    <property type="match status" value="1"/>
</dbReference>
<dbReference type="GO" id="GO:0001664">
    <property type="term" value="F:G protein-coupled receptor binding"/>
    <property type="evidence" value="ECO:0007669"/>
    <property type="project" value="TreeGrafter"/>
</dbReference>
<dbReference type="InterPro" id="IPR014753">
    <property type="entry name" value="Arrestin_N"/>
</dbReference>
<evidence type="ECO:0000256" key="2">
    <source>
        <dbReference type="ARBA" id="ARBA00005298"/>
    </source>
</evidence>
<reference evidence="10" key="2">
    <citation type="submission" date="2025-09" db="UniProtKB">
        <authorList>
            <consortium name="Ensembl"/>
        </authorList>
    </citation>
    <scope>IDENTIFICATION</scope>
</reference>
<evidence type="ECO:0000256" key="1">
    <source>
        <dbReference type="ARBA" id="ARBA00004504"/>
    </source>
</evidence>
<dbReference type="InterPro" id="IPR017864">
    <property type="entry name" value="Arrestin_CS"/>
</dbReference>
<evidence type="ECO:0000256" key="7">
    <source>
        <dbReference type="ARBA" id="ARBA00045992"/>
    </source>
</evidence>
<gene>
    <name evidence="10" type="primary">ATG16L1</name>
</gene>
<comment type="similarity">
    <text evidence="2">Belongs to the arrestin family.</text>
</comment>
<evidence type="ECO:0000256" key="3">
    <source>
        <dbReference type="ARBA" id="ARBA00040206"/>
    </source>
</evidence>
<keyword evidence="11" id="KW-1185">Reference proteome</keyword>
<dbReference type="InterPro" id="IPR000698">
    <property type="entry name" value="Arrestin"/>
</dbReference>
<dbReference type="Gene3D" id="2.60.40.840">
    <property type="match status" value="1"/>
</dbReference>
<dbReference type="SUPFAM" id="SSF81296">
    <property type="entry name" value="E set domains"/>
    <property type="match status" value="2"/>
</dbReference>
<sequence length="407" mass="45312">MAAIGKTGKAAPNHVIFKKISRDKSVTIYLGKRDYIDHVDQIEPVDGVVLVDPALVKGKKVYVSLTCAFRYGQEDIDVIGLTFRRDLYFSQVQVFPPVGAVGAPTKLQESLMKKLGENTYPFLLTFPDYLPCSVMLQPAPQDTGKCCGVDFEVKAFARDSMEDEEDKVPRKSSVRLLIRKVQHAPLKMGPQPQAEAAWQFFMSDKPLHLAVSLDKEIYFHGESITVTITVTNNTDKTVKKIKALVEQVANVVLYSSDYYTKPVAEEETQEKVLPNSTLTTRLTLLPLLASNRERRGIALDGKIKHEDTNLASSTILKEGIDRTVLGILVSYHIKVKLTVSGLLGELTSSEVASEVPFRLMHPRPEDPATAKDSLQDENLVFEEFARQNLKDSGDTEEGKKDREAADE</sequence>
<dbReference type="GO" id="GO:0002031">
    <property type="term" value="P:G protein-coupled receptor internalization"/>
    <property type="evidence" value="ECO:0007669"/>
    <property type="project" value="TreeGrafter"/>
</dbReference>
<dbReference type="FunFam" id="2.60.40.640:FF:000011">
    <property type="entry name" value="S-arrestin isoform X2"/>
    <property type="match status" value="1"/>
</dbReference>
<dbReference type="InterPro" id="IPR014756">
    <property type="entry name" value="Ig_E-set"/>
</dbReference>
<dbReference type="GO" id="GO:0001917">
    <property type="term" value="C:photoreceptor inner segment"/>
    <property type="evidence" value="ECO:0007669"/>
    <property type="project" value="TreeGrafter"/>
</dbReference>
<reference evidence="10" key="1">
    <citation type="submission" date="2025-08" db="UniProtKB">
        <authorList>
            <consortium name="Ensembl"/>
        </authorList>
    </citation>
    <scope>IDENTIFICATION</scope>
</reference>
<dbReference type="Gene3D" id="2.60.40.640">
    <property type="match status" value="1"/>
</dbReference>
<dbReference type="Ensembl" id="ENSLCNT00005019129.1">
    <property type="protein sequence ID" value="ENSLCNP00005017053.1"/>
    <property type="gene ID" value="ENSLCNG00005011219.1"/>
</dbReference>
<dbReference type="FunFam" id="2.60.40.840:FF:000002">
    <property type="entry name" value="Arrestin 3"/>
    <property type="match status" value="1"/>
</dbReference>
<dbReference type="SMART" id="SM01017">
    <property type="entry name" value="Arrestin_C"/>
    <property type="match status" value="1"/>
</dbReference>
<accession>A0A667H984</accession>
<evidence type="ECO:0000256" key="8">
    <source>
        <dbReference type="SAM" id="MobiDB-lite"/>
    </source>
</evidence>
<dbReference type="PANTHER" id="PTHR11792">
    <property type="entry name" value="ARRESTIN"/>
    <property type="match status" value="1"/>
</dbReference>
<dbReference type="PANTHER" id="PTHR11792:SF15">
    <property type="entry name" value="S-ARRESTIN"/>
    <property type="match status" value="1"/>
</dbReference>
<evidence type="ECO:0000256" key="5">
    <source>
        <dbReference type="ARBA" id="ARBA00042071"/>
    </source>
</evidence>
<feature type="region of interest" description="Disordered" evidence="8">
    <location>
        <begin position="385"/>
        <end position="407"/>
    </location>
</feature>
<evidence type="ECO:0000313" key="11">
    <source>
        <dbReference type="Proteomes" id="UP000472241"/>
    </source>
</evidence>
<dbReference type="InterPro" id="IPR011022">
    <property type="entry name" value="Arrestin_C-like"/>
</dbReference>
<dbReference type="AlphaFoldDB" id="A0A667H984"/>
<evidence type="ECO:0000256" key="4">
    <source>
        <dbReference type="ARBA" id="ARBA00041305"/>
    </source>
</evidence>
<dbReference type="InterPro" id="IPR014752">
    <property type="entry name" value="Arrestin-like_C"/>
</dbReference>
<proteinExistence type="inferred from homology"/>
<name>A0A667H984_LYNCA</name>
<evidence type="ECO:0000259" key="9">
    <source>
        <dbReference type="SMART" id="SM01017"/>
    </source>
</evidence>
<dbReference type="InterPro" id="IPR011021">
    <property type="entry name" value="Arrestin-like_N"/>
</dbReference>
<comment type="function">
    <text evidence="7">Binds to photoactivated, phosphorylated RHO and terminates RHO signaling via G-proteins by competing with G-proteins for the same binding site on RHO. May play a role in preventing light-dependent degeneration of retinal photoreceptor cells.</text>
</comment>
<dbReference type="GO" id="GO:0001750">
    <property type="term" value="C:photoreceptor outer segment"/>
    <property type="evidence" value="ECO:0007669"/>
    <property type="project" value="UniProtKB-SubCell"/>
</dbReference>
<comment type="subcellular location">
    <subcellularLocation>
        <location evidence="1">Cell projection</location>
        <location evidence="1">Cilium</location>
        <location evidence="1">Photoreceptor outer segment</location>
    </subcellularLocation>
</comment>
<evidence type="ECO:0000256" key="6">
    <source>
        <dbReference type="ARBA" id="ARBA00042209"/>
    </source>
</evidence>
<organism evidence="10 11">
    <name type="scientific">Lynx canadensis</name>
    <name type="common">Canada lynx</name>
    <name type="synonym">Felis canadensis</name>
    <dbReference type="NCBI Taxonomy" id="61383"/>
    <lineage>
        <taxon>Eukaryota</taxon>
        <taxon>Metazoa</taxon>
        <taxon>Chordata</taxon>
        <taxon>Craniata</taxon>
        <taxon>Vertebrata</taxon>
        <taxon>Euteleostomi</taxon>
        <taxon>Mammalia</taxon>
        <taxon>Eutheria</taxon>
        <taxon>Laurasiatheria</taxon>
        <taxon>Carnivora</taxon>
        <taxon>Feliformia</taxon>
        <taxon>Felidae</taxon>
        <taxon>Felinae</taxon>
        <taxon>Lynx</taxon>
    </lineage>
</organism>